<evidence type="ECO:0000256" key="1">
    <source>
        <dbReference type="SAM" id="Phobius"/>
    </source>
</evidence>
<feature type="transmembrane region" description="Helical" evidence="1">
    <location>
        <begin position="20"/>
        <end position="48"/>
    </location>
</feature>
<keyword evidence="4" id="KW-1185">Reference proteome</keyword>
<reference evidence="3" key="1">
    <citation type="submission" date="2022-10" db="EMBL/GenBank/DDBJ databases">
        <title>Algoriphagus sp. a novel bacteria isolate from halophytes salicornia europaea.</title>
        <authorList>
            <person name="Peng Y."/>
            <person name="Jiang L."/>
            <person name="Lee J."/>
        </authorList>
    </citation>
    <scope>NUCLEOTIDE SEQUENCE</scope>
    <source>
        <strain evidence="3">TR-M5</strain>
    </source>
</reference>
<evidence type="ECO:0000313" key="3">
    <source>
        <dbReference type="EMBL" id="UZD21042.1"/>
    </source>
</evidence>
<feature type="transmembrane region" description="Helical" evidence="1">
    <location>
        <begin position="69"/>
        <end position="93"/>
    </location>
</feature>
<feature type="transmembrane region" description="Helical" evidence="1">
    <location>
        <begin position="285"/>
        <end position="302"/>
    </location>
</feature>
<keyword evidence="1" id="KW-1133">Transmembrane helix</keyword>
<dbReference type="GO" id="GO:0008237">
    <property type="term" value="F:metallopeptidase activity"/>
    <property type="evidence" value="ECO:0007669"/>
    <property type="project" value="UniProtKB-KW"/>
</dbReference>
<feature type="transmembrane region" description="Helical" evidence="1">
    <location>
        <begin position="240"/>
        <end position="265"/>
    </location>
</feature>
<keyword evidence="3" id="KW-0645">Protease</keyword>
<feature type="transmembrane region" description="Helical" evidence="1">
    <location>
        <begin position="169"/>
        <end position="186"/>
    </location>
</feature>
<feature type="transmembrane region" description="Helical" evidence="1">
    <location>
        <begin position="206"/>
        <end position="228"/>
    </location>
</feature>
<dbReference type="InterPro" id="IPR003675">
    <property type="entry name" value="Rce1/LyrA-like_dom"/>
</dbReference>
<evidence type="ECO:0000259" key="2">
    <source>
        <dbReference type="Pfam" id="PF02517"/>
    </source>
</evidence>
<keyword evidence="3" id="KW-0482">Metalloprotease</keyword>
<protein>
    <submittedName>
        <fullName evidence="3">CPBP family intramembrane metalloprotease</fullName>
    </submittedName>
</protein>
<dbReference type="Pfam" id="PF02517">
    <property type="entry name" value="Rce1-like"/>
    <property type="match status" value="1"/>
</dbReference>
<name>A0ABY6MBP8_9BACT</name>
<sequence length="316" mass="35036">MEIYETESEIAKRKSWLLSLVVTVLVSIGVLIVLQVIAMGMVPLIFNVSIDEIVGLMSGDYSSPNGRMAIYFIQGIGSGIGFWVAAYVVMHFIDQADLHWELQLSRFNPTGAGMVLLIALGGMLVNGYLGYLNSNMALPEFMSGIELWMREMEDQLAEMTKFLTDFQTIPELLTGILVIGILAGIGEEMFFRGLIQPKMHLYTGNAHVGIWLTAFIFSAIHVQFYGFFPRMLLGGIFGYLYYYSGSLTYPILGHIFNNTFTLLLIYASNEGWIDFDLESSDSASLPGALLGILVLLAGIVYFKKTNKPNGKLDQGI</sequence>
<dbReference type="Proteomes" id="UP001163156">
    <property type="component" value="Chromosome"/>
</dbReference>
<dbReference type="EMBL" id="CP110226">
    <property type="protein sequence ID" value="UZD21042.1"/>
    <property type="molecule type" value="Genomic_DNA"/>
</dbReference>
<keyword evidence="3" id="KW-0378">Hydrolase</keyword>
<feature type="transmembrane region" description="Helical" evidence="1">
    <location>
        <begin position="113"/>
        <end position="132"/>
    </location>
</feature>
<evidence type="ECO:0000313" key="4">
    <source>
        <dbReference type="Proteomes" id="UP001163156"/>
    </source>
</evidence>
<keyword evidence="1" id="KW-0812">Transmembrane</keyword>
<organism evidence="3 4">
    <name type="scientific">Algoriphagus halophytocola</name>
    <dbReference type="NCBI Taxonomy" id="2991499"/>
    <lineage>
        <taxon>Bacteria</taxon>
        <taxon>Pseudomonadati</taxon>
        <taxon>Bacteroidota</taxon>
        <taxon>Cytophagia</taxon>
        <taxon>Cytophagales</taxon>
        <taxon>Cyclobacteriaceae</taxon>
        <taxon>Algoriphagus</taxon>
    </lineage>
</organism>
<accession>A0ABY6MBP8</accession>
<feature type="domain" description="CAAX prenyl protease 2/Lysostaphin resistance protein A-like" evidence="2">
    <location>
        <begin position="172"/>
        <end position="260"/>
    </location>
</feature>
<dbReference type="RefSeq" id="WP_264807481.1">
    <property type="nucleotide sequence ID" value="NZ_CP110226.1"/>
</dbReference>
<keyword evidence="1" id="KW-0472">Membrane</keyword>
<proteinExistence type="predicted"/>
<dbReference type="PANTHER" id="PTHR43592:SF15">
    <property type="entry name" value="CAAX AMINO TERMINAL PROTEASE FAMILY PROTEIN"/>
    <property type="match status" value="1"/>
</dbReference>
<gene>
    <name evidence="3" type="ORF">OM944_10170</name>
</gene>
<dbReference type="PANTHER" id="PTHR43592">
    <property type="entry name" value="CAAX AMINO TERMINAL PROTEASE"/>
    <property type="match status" value="1"/>
</dbReference>